<dbReference type="CDD" id="cd06257">
    <property type="entry name" value="DnaJ"/>
    <property type="match status" value="1"/>
</dbReference>
<dbReference type="PROSITE" id="PS50076">
    <property type="entry name" value="DNAJ_2"/>
    <property type="match status" value="1"/>
</dbReference>
<keyword evidence="3" id="KW-0812">Transmembrane</keyword>
<feature type="domain" description="J" evidence="6">
    <location>
        <begin position="193"/>
        <end position="257"/>
    </location>
</feature>
<dbReference type="InterPro" id="IPR023749">
    <property type="entry name" value="DjlA"/>
</dbReference>
<keyword evidence="5" id="KW-0472">Membrane</keyword>
<dbReference type="InterPro" id="IPR036869">
    <property type="entry name" value="J_dom_sf"/>
</dbReference>
<dbReference type="InterPro" id="IPR007791">
    <property type="entry name" value="DjlA_N"/>
</dbReference>
<evidence type="ECO:0000256" key="1">
    <source>
        <dbReference type="ARBA" id="ARBA00022475"/>
    </source>
</evidence>
<organism evidence="7">
    <name type="scientific">marine metagenome</name>
    <dbReference type="NCBI Taxonomy" id="408172"/>
    <lineage>
        <taxon>unclassified sequences</taxon>
        <taxon>metagenomes</taxon>
        <taxon>ecological metagenomes</taxon>
    </lineage>
</organism>
<dbReference type="EMBL" id="UINC01004473">
    <property type="protein sequence ID" value="SVA14578.1"/>
    <property type="molecule type" value="Genomic_DNA"/>
</dbReference>
<evidence type="ECO:0000256" key="3">
    <source>
        <dbReference type="ARBA" id="ARBA00022692"/>
    </source>
</evidence>
<evidence type="ECO:0000256" key="2">
    <source>
        <dbReference type="ARBA" id="ARBA00022519"/>
    </source>
</evidence>
<keyword evidence="4" id="KW-1133">Transmembrane helix</keyword>
<protein>
    <recommendedName>
        <fullName evidence="6">J domain-containing protein</fullName>
    </recommendedName>
</protein>
<dbReference type="AlphaFoldDB" id="A0A381TGB5"/>
<evidence type="ECO:0000256" key="4">
    <source>
        <dbReference type="ARBA" id="ARBA00022989"/>
    </source>
</evidence>
<keyword evidence="1" id="KW-1003">Cell membrane</keyword>
<dbReference type="Pfam" id="PF00226">
    <property type="entry name" value="DnaJ"/>
    <property type="match status" value="1"/>
</dbReference>
<keyword evidence="2" id="KW-0997">Cell inner membrane</keyword>
<evidence type="ECO:0000313" key="7">
    <source>
        <dbReference type="EMBL" id="SVA14578.1"/>
    </source>
</evidence>
<dbReference type="Gene3D" id="1.10.3680.10">
    <property type="entry name" value="TerB-like"/>
    <property type="match status" value="1"/>
</dbReference>
<dbReference type="InterPro" id="IPR029024">
    <property type="entry name" value="TerB-like"/>
</dbReference>
<dbReference type="SUPFAM" id="SSF158682">
    <property type="entry name" value="TerB-like"/>
    <property type="match status" value="1"/>
</dbReference>
<dbReference type="InterPro" id="IPR001623">
    <property type="entry name" value="DnaJ_domain"/>
</dbReference>
<reference evidence="7" key="1">
    <citation type="submission" date="2018-05" db="EMBL/GenBank/DDBJ databases">
        <authorList>
            <person name="Lanie J.A."/>
            <person name="Ng W.-L."/>
            <person name="Kazmierczak K.M."/>
            <person name="Andrzejewski T.M."/>
            <person name="Davidsen T.M."/>
            <person name="Wayne K.J."/>
            <person name="Tettelin H."/>
            <person name="Glass J.I."/>
            <person name="Rusch D."/>
            <person name="Podicherti R."/>
            <person name="Tsui H.-C.T."/>
            <person name="Winkler M.E."/>
        </authorList>
    </citation>
    <scope>NUCLEOTIDE SEQUENCE</scope>
</reference>
<dbReference type="Pfam" id="PF05099">
    <property type="entry name" value="TerB"/>
    <property type="match status" value="1"/>
</dbReference>
<dbReference type="Gene3D" id="1.10.287.110">
    <property type="entry name" value="DnaJ domain"/>
    <property type="match status" value="1"/>
</dbReference>
<dbReference type="SMART" id="SM00271">
    <property type="entry name" value="DnaJ"/>
    <property type="match status" value="1"/>
</dbReference>
<dbReference type="NCBIfam" id="NF006948">
    <property type="entry name" value="PRK09430.1"/>
    <property type="match status" value="1"/>
</dbReference>
<evidence type="ECO:0000259" key="6">
    <source>
        <dbReference type="PROSITE" id="PS50076"/>
    </source>
</evidence>
<dbReference type="InterPro" id="IPR050817">
    <property type="entry name" value="DjlA_DnaK_co-chaperone"/>
</dbReference>
<dbReference type="GO" id="GO:0051087">
    <property type="term" value="F:protein-folding chaperone binding"/>
    <property type="evidence" value="ECO:0007669"/>
    <property type="project" value="InterPro"/>
</dbReference>
<sequence>MAWWGKMIGGTVGFMLGGPLGALLGGSIGHRFDARRGRGGGAGFLPGAQERTQAAFFTATFSVMGHLAKADGHVSQHEIQAASRLMDQMQLNPSQREAAIDLFEKGKESEFPLDDVLQQFRTECHRRVTLVRMFLEIQVQAALADGRVDPAENRILVHAAEVLGFDSDQVDRLIDFIRGTQRSPAMQQQSLEDAYQVLGVESSASDAEVKTAYRRLMNRHHPDKLVAKGLPEEMMKLATDKTSEIQSAWEEIREYRKTSDSQTA</sequence>
<dbReference type="SUPFAM" id="SSF46565">
    <property type="entry name" value="Chaperone J-domain"/>
    <property type="match status" value="1"/>
</dbReference>
<dbReference type="HAMAP" id="MF_01153">
    <property type="entry name" value="DjlA"/>
    <property type="match status" value="1"/>
</dbReference>
<evidence type="ECO:0000256" key="5">
    <source>
        <dbReference type="ARBA" id="ARBA00023136"/>
    </source>
</evidence>
<dbReference type="PANTHER" id="PTHR24074">
    <property type="entry name" value="CO-CHAPERONE PROTEIN DJLA"/>
    <property type="match status" value="1"/>
</dbReference>
<name>A0A381TGB5_9ZZZZ</name>
<dbReference type="PRINTS" id="PR00625">
    <property type="entry name" value="JDOMAIN"/>
</dbReference>
<accession>A0A381TGB5</accession>
<gene>
    <name evidence="7" type="ORF">METZ01_LOCUS67432</name>
</gene>
<proteinExistence type="inferred from homology"/>
<dbReference type="CDD" id="cd07316">
    <property type="entry name" value="terB_like_DjlA"/>
    <property type="match status" value="1"/>
</dbReference>